<dbReference type="EMBL" id="JACCCU010000001">
    <property type="protein sequence ID" value="NYF89050.1"/>
    <property type="molecule type" value="Genomic_DNA"/>
</dbReference>
<dbReference type="AlphaFoldDB" id="A0A852VBI8"/>
<evidence type="ECO:0000313" key="2">
    <source>
        <dbReference type="Proteomes" id="UP000564385"/>
    </source>
</evidence>
<dbReference type="Proteomes" id="UP000564385">
    <property type="component" value="Unassembled WGS sequence"/>
</dbReference>
<protein>
    <submittedName>
        <fullName evidence="1">Uncharacterized protein (DUF2062 family)</fullName>
    </submittedName>
</protein>
<organism evidence="1 2">
    <name type="scientific">Tunturiibacter lichenicola</name>
    <dbReference type="NCBI Taxonomy" id="2051959"/>
    <lineage>
        <taxon>Bacteria</taxon>
        <taxon>Pseudomonadati</taxon>
        <taxon>Acidobacteriota</taxon>
        <taxon>Terriglobia</taxon>
        <taxon>Terriglobales</taxon>
        <taxon>Acidobacteriaceae</taxon>
        <taxon>Tunturiibacter</taxon>
    </lineage>
</organism>
<accession>A0A852VBI8</accession>
<proteinExistence type="predicted"/>
<comment type="caution">
    <text evidence="1">The sequence shown here is derived from an EMBL/GenBank/DDBJ whole genome shotgun (WGS) entry which is preliminary data.</text>
</comment>
<name>A0A852VBI8_9BACT</name>
<reference evidence="1 2" key="1">
    <citation type="submission" date="2020-07" db="EMBL/GenBank/DDBJ databases">
        <title>Genomic Encyclopedia of Type Strains, Phase IV (KMG-V): Genome sequencing to study the core and pangenomes of soil and plant-associated prokaryotes.</title>
        <authorList>
            <person name="Whitman W."/>
        </authorList>
    </citation>
    <scope>NUCLEOTIDE SEQUENCE [LARGE SCALE GENOMIC DNA]</scope>
    <source>
        <strain evidence="1 2">M8UP22</strain>
    </source>
</reference>
<sequence length="56" mass="5871">MTSIMLVCAVLASLAVGVLIAYGVCIAMFSAFQMHARQIAGNADRQVTATVQVLKS</sequence>
<gene>
    <name evidence="1" type="ORF">HDF08_001117</name>
</gene>
<evidence type="ECO:0000313" key="1">
    <source>
        <dbReference type="EMBL" id="NYF89050.1"/>
    </source>
</evidence>